<dbReference type="KEGG" id="sen:SACE_3573"/>
<evidence type="ECO:0000313" key="2">
    <source>
        <dbReference type="Proteomes" id="UP000006728"/>
    </source>
</evidence>
<reference evidence="1 2" key="1">
    <citation type="journal article" date="2007" name="Nat. Biotechnol.">
        <title>Complete genome sequence of the erythromycin-producing bacterium Saccharopolyspora erythraea NRRL23338.</title>
        <authorList>
            <person name="Oliynyk M."/>
            <person name="Samborskyy M."/>
            <person name="Lester J.B."/>
            <person name="Mironenko T."/>
            <person name="Scott N."/>
            <person name="Dickens S."/>
            <person name="Haydock S.F."/>
            <person name="Leadlay P.F."/>
        </authorList>
    </citation>
    <scope>NUCLEOTIDE SEQUENCE [LARGE SCALE GENOMIC DNA]</scope>
    <source>
        <strain evidence="2">ATCC 11635 / DSM 40517 / JCM 4748 / NBRC 13426 / NCIMB 8594 / NRRL 2338</strain>
    </source>
</reference>
<proteinExistence type="predicted"/>
<dbReference type="AlphaFoldDB" id="A4FFM2"/>
<accession>A4FFM2</accession>
<dbReference type="Proteomes" id="UP000006728">
    <property type="component" value="Chromosome"/>
</dbReference>
<keyword evidence="2" id="KW-1185">Reference proteome</keyword>
<dbReference type="RefSeq" id="WP_009942120.1">
    <property type="nucleotide sequence ID" value="NC_009142.1"/>
</dbReference>
<dbReference type="HOGENOM" id="CLU_3375764_0_0_11"/>
<evidence type="ECO:0000313" key="1">
    <source>
        <dbReference type="EMBL" id="CAM02847.1"/>
    </source>
</evidence>
<protein>
    <submittedName>
        <fullName evidence="1">Uncharacterized protein</fullName>
    </submittedName>
</protein>
<dbReference type="EMBL" id="AM420293">
    <property type="protein sequence ID" value="CAM02847.1"/>
    <property type="molecule type" value="Genomic_DNA"/>
</dbReference>
<organism evidence="1 2">
    <name type="scientific">Saccharopolyspora erythraea (strain ATCC 11635 / DSM 40517 / JCM 4748 / NBRC 13426 / NCIMB 8594 / NRRL 2338)</name>
    <dbReference type="NCBI Taxonomy" id="405948"/>
    <lineage>
        <taxon>Bacteria</taxon>
        <taxon>Bacillati</taxon>
        <taxon>Actinomycetota</taxon>
        <taxon>Actinomycetes</taxon>
        <taxon>Pseudonocardiales</taxon>
        <taxon>Pseudonocardiaceae</taxon>
        <taxon>Saccharopolyspora</taxon>
    </lineage>
</organism>
<gene>
    <name evidence="1" type="ordered locus">SACE_3573</name>
</gene>
<name>A4FFM2_SACEN</name>
<sequence length="34" mass="3920">MTELVLLLMSVIVAGGVAWTVWDIRSDLRRHRPK</sequence>